<gene>
    <name evidence="13" type="ORF">HOLleu_19552</name>
</gene>
<dbReference type="PROSITE" id="PS00237">
    <property type="entry name" value="G_PROTEIN_RECEP_F1_1"/>
    <property type="match status" value="1"/>
</dbReference>
<proteinExistence type="inferred from homology"/>
<evidence type="ECO:0000256" key="6">
    <source>
        <dbReference type="ARBA" id="ARBA00023136"/>
    </source>
</evidence>
<dbReference type="PANTHER" id="PTHR22752">
    <property type="entry name" value="G PROTEIN-COUPLED RECEPTOR"/>
    <property type="match status" value="1"/>
</dbReference>
<organism evidence="13 14">
    <name type="scientific">Holothuria leucospilota</name>
    <name type="common">Black long sea cucumber</name>
    <name type="synonym">Mertensiothuria leucospilota</name>
    <dbReference type="NCBI Taxonomy" id="206669"/>
    <lineage>
        <taxon>Eukaryota</taxon>
        <taxon>Metazoa</taxon>
        <taxon>Echinodermata</taxon>
        <taxon>Eleutherozoa</taxon>
        <taxon>Echinozoa</taxon>
        <taxon>Holothuroidea</taxon>
        <taxon>Aspidochirotacea</taxon>
        <taxon>Aspidochirotida</taxon>
        <taxon>Holothuriidae</taxon>
        <taxon>Holothuria</taxon>
    </lineage>
</organism>
<feature type="transmembrane region" description="Helical" evidence="11">
    <location>
        <begin position="107"/>
        <end position="124"/>
    </location>
</feature>
<feature type="compositionally biased region" description="Low complexity" evidence="10">
    <location>
        <begin position="486"/>
        <end position="496"/>
    </location>
</feature>
<accession>A0A9Q1H804</accession>
<feature type="domain" description="G-protein coupled receptors family 1 profile" evidence="12">
    <location>
        <begin position="42"/>
        <end position="610"/>
    </location>
</feature>
<keyword evidence="2" id="KW-1003">Cell membrane</keyword>
<dbReference type="PRINTS" id="PR00237">
    <property type="entry name" value="GPCRRHODOPSN"/>
</dbReference>
<feature type="transmembrane region" description="Helical" evidence="11">
    <location>
        <begin position="28"/>
        <end position="51"/>
    </location>
</feature>
<feature type="transmembrane region" description="Helical" evidence="11">
    <location>
        <begin position="557"/>
        <end position="579"/>
    </location>
</feature>
<dbReference type="EMBL" id="JAIZAY010000009">
    <property type="protein sequence ID" value="KAJ8035776.1"/>
    <property type="molecule type" value="Genomic_DNA"/>
</dbReference>
<keyword evidence="4 11" id="KW-1133">Transmembrane helix</keyword>
<feature type="transmembrane region" description="Helical" evidence="11">
    <location>
        <begin position="145"/>
        <end position="166"/>
    </location>
</feature>
<evidence type="ECO:0000313" key="13">
    <source>
        <dbReference type="EMBL" id="KAJ8035776.1"/>
    </source>
</evidence>
<feature type="compositionally biased region" description="Polar residues" evidence="10">
    <location>
        <begin position="411"/>
        <end position="430"/>
    </location>
</feature>
<evidence type="ECO:0000313" key="14">
    <source>
        <dbReference type="Proteomes" id="UP001152320"/>
    </source>
</evidence>
<dbReference type="InterPro" id="IPR017452">
    <property type="entry name" value="GPCR_Rhodpsn_7TM"/>
</dbReference>
<dbReference type="AlphaFoldDB" id="A0A9Q1H804"/>
<comment type="similarity">
    <text evidence="9">Belongs to the G-protein coupled receptor 1 family.</text>
</comment>
<sequence>MGVTALDNSFGSHNDTDMHSKNDENLPLAIVMACMFLVAFTSNLLLMCVMLRNPKLRTVPNKLVFNLSLCGLFTVVFNGPFVVITLAKGTWIYSCLMCDLNGFTTTVYGFSAITTLAIISVNRYQLVKLPSERQKVWITPNRLPYVISSVWIFSCLLAVPPLLGWSNYDYVPARAICTLKWSTNRYYTAFIFLLGAALPFIVILVSYFKIFLTVRNSFKNLNSHRRQRRDSIRQQSIFPETTANAVKPAMMPSMTTRTSTGQCQPSITSTIWLKRKNRVRPNDQSFSLPSKKQKIEVGALGNNNSILFANGGDEKEGHMGDKHFDRKAIFERHGDNLTDRFIRENNKLLLLQLERSMGLRKKRLAPIELNETKDGKEQSRKRITNLSTKSRSKIRENKKKKIKNPKLVMKTSRNNASGPREQTGSGSNVLHSETNVHTITSHITANKISAQEDPLYIIDELPVARNAKDATHSDKEYSSREKTDSSHQSSTKSSDNSESKLLTINPKHQNLNRDVRVFTGEMLISNLPSFTPTKLFSSVKQRTSGSTSMRDELRITAMLFLILTSFLICWAPISIVNFIETVSTEPLSQGVNEFSVFMMFFSSVVNPLIYGLLNRNFRNECSSLCHYRCLYNHSSTNNTEGRTRGVKNVFTVVE</sequence>
<evidence type="ECO:0000256" key="7">
    <source>
        <dbReference type="ARBA" id="ARBA00023170"/>
    </source>
</evidence>
<comment type="subcellular location">
    <subcellularLocation>
        <location evidence="1">Cell membrane</location>
        <topology evidence="1">Multi-pass membrane protein</topology>
    </subcellularLocation>
</comment>
<evidence type="ECO:0000256" key="5">
    <source>
        <dbReference type="ARBA" id="ARBA00023040"/>
    </source>
</evidence>
<dbReference type="PROSITE" id="PS50262">
    <property type="entry name" value="G_PROTEIN_RECEP_F1_2"/>
    <property type="match status" value="1"/>
</dbReference>
<feature type="transmembrane region" description="Helical" evidence="11">
    <location>
        <begin position="63"/>
        <end position="87"/>
    </location>
</feature>
<feature type="transmembrane region" description="Helical" evidence="11">
    <location>
        <begin position="594"/>
        <end position="613"/>
    </location>
</feature>
<protein>
    <submittedName>
        <fullName evidence="13">Melanopsin-B</fullName>
    </submittedName>
</protein>
<dbReference type="Proteomes" id="UP001152320">
    <property type="component" value="Chromosome 9"/>
</dbReference>
<dbReference type="OrthoDB" id="2101615at2759"/>
<keyword evidence="5 9" id="KW-0297">G-protein coupled receptor</keyword>
<evidence type="ECO:0000256" key="9">
    <source>
        <dbReference type="RuleBase" id="RU000688"/>
    </source>
</evidence>
<evidence type="ECO:0000256" key="8">
    <source>
        <dbReference type="ARBA" id="ARBA00023224"/>
    </source>
</evidence>
<evidence type="ECO:0000256" key="4">
    <source>
        <dbReference type="ARBA" id="ARBA00022989"/>
    </source>
</evidence>
<evidence type="ECO:0000259" key="12">
    <source>
        <dbReference type="PROSITE" id="PS50262"/>
    </source>
</evidence>
<feature type="transmembrane region" description="Helical" evidence="11">
    <location>
        <begin position="186"/>
        <end position="208"/>
    </location>
</feature>
<dbReference type="GO" id="GO:0004930">
    <property type="term" value="F:G protein-coupled receptor activity"/>
    <property type="evidence" value="ECO:0007669"/>
    <property type="project" value="UniProtKB-KW"/>
</dbReference>
<keyword evidence="8 9" id="KW-0807">Transducer</keyword>
<feature type="region of interest" description="Disordered" evidence="10">
    <location>
        <begin position="370"/>
        <end position="430"/>
    </location>
</feature>
<evidence type="ECO:0000256" key="10">
    <source>
        <dbReference type="SAM" id="MobiDB-lite"/>
    </source>
</evidence>
<dbReference type="GO" id="GO:0005886">
    <property type="term" value="C:plasma membrane"/>
    <property type="evidence" value="ECO:0007669"/>
    <property type="project" value="UniProtKB-SubCell"/>
</dbReference>
<keyword evidence="6 11" id="KW-0472">Membrane</keyword>
<dbReference type="Pfam" id="PF00001">
    <property type="entry name" value="7tm_1"/>
    <property type="match status" value="2"/>
</dbReference>
<dbReference type="InterPro" id="IPR000276">
    <property type="entry name" value="GPCR_Rhodpsn"/>
</dbReference>
<keyword evidence="3 9" id="KW-0812">Transmembrane</keyword>
<keyword evidence="14" id="KW-1185">Reference proteome</keyword>
<feature type="region of interest" description="Disordered" evidence="10">
    <location>
        <begin position="467"/>
        <end position="505"/>
    </location>
</feature>
<dbReference type="CDD" id="cd00637">
    <property type="entry name" value="7tm_classA_rhodopsin-like"/>
    <property type="match status" value="2"/>
</dbReference>
<evidence type="ECO:0000256" key="2">
    <source>
        <dbReference type="ARBA" id="ARBA00022475"/>
    </source>
</evidence>
<reference evidence="13" key="1">
    <citation type="submission" date="2021-10" db="EMBL/GenBank/DDBJ databases">
        <title>Tropical sea cucumber genome reveals ecological adaptation and Cuvierian tubules defense mechanism.</title>
        <authorList>
            <person name="Chen T."/>
        </authorList>
    </citation>
    <scope>NUCLEOTIDE SEQUENCE</scope>
    <source>
        <strain evidence="13">Nanhai2018</strain>
        <tissue evidence="13">Muscle</tissue>
    </source>
</reference>
<comment type="caution">
    <text evidence="13">The sequence shown here is derived from an EMBL/GenBank/DDBJ whole genome shotgun (WGS) entry which is preliminary data.</text>
</comment>
<name>A0A9Q1H804_HOLLE</name>
<dbReference type="SUPFAM" id="SSF81321">
    <property type="entry name" value="Family A G protein-coupled receptor-like"/>
    <property type="match status" value="2"/>
</dbReference>
<keyword evidence="7 9" id="KW-0675">Receptor</keyword>
<evidence type="ECO:0000256" key="3">
    <source>
        <dbReference type="ARBA" id="ARBA00022692"/>
    </source>
</evidence>
<feature type="compositionally biased region" description="Basic and acidic residues" evidence="10">
    <location>
        <begin position="467"/>
        <end position="485"/>
    </location>
</feature>
<dbReference type="Gene3D" id="1.20.1070.10">
    <property type="entry name" value="Rhodopsin 7-helix transmembrane proteins"/>
    <property type="match status" value="2"/>
</dbReference>
<feature type="compositionally biased region" description="Basic and acidic residues" evidence="10">
    <location>
        <begin position="370"/>
        <end position="380"/>
    </location>
</feature>
<evidence type="ECO:0000256" key="11">
    <source>
        <dbReference type="SAM" id="Phobius"/>
    </source>
</evidence>
<feature type="compositionally biased region" description="Basic residues" evidence="10">
    <location>
        <begin position="390"/>
        <end position="404"/>
    </location>
</feature>
<evidence type="ECO:0000256" key="1">
    <source>
        <dbReference type="ARBA" id="ARBA00004651"/>
    </source>
</evidence>